<proteinExistence type="predicted"/>
<reference evidence="1 2" key="1">
    <citation type="submission" date="2019-02" db="EMBL/GenBank/DDBJ databases">
        <title>Deep-cultivation of Planctomycetes and their phenomic and genomic characterization uncovers novel biology.</title>
        <authorList>
            <person name="Wiegand S."/>
            <person name="Jogler M."/>
            <person name="Boedeker C."/>
            <person name="Pinto D."/>
            <person name="Vollmers J."/>
            <person name="Rivas-Marin E."/>
            <person name="Kohn T."/>
            <person name="Peeters S.H."/>
            <person name="Heuer A."/>
            <person name="Rast P."/>
            <person name="Oberbeckmann S."/>
            <person name="Bunk B."/>
            <person name="Jeske O."/>
            <person name="Meyerdierks A."/>
            <person name="Storesund J.E."/>
            <person name="Kallscheuer N."/>
            <person name="Luecker S."/>
            <person name="Lage O.M."/>
            <person name="Pohl T."/>
            <person name="Merkel B.J."/>
            <person name="Hornburger P."/>
            <person name="Mueller R.-W."/>
            <person name="Bruemmer F."/>
            <person name="Labrenz M."/>
            <person name="Spormann A.M."/>
            <person name="Op den Camp H."/>
            <person name="Overmann J."/>
            <person name="Amann R."/>
            <person name="Jetten M.S.M."/>
            <person name="Mascher T."/>
            <person name="Medema M.H."/>
            <person name="Devos D.P."/>
            <person name="Kaster A.-K."/>
            <person name="Ovreas L."/>
            <person name="Rohde M."/>
            <person name="Galperin M.Y."/>
            <person name="Jogler C."/>
        </authorList>
    </citation>
    <scope>NUCLEOTIDE SEQUENCE [LARGE SCALE GENOMIC DNA]</scope>
    <source>
        <strain evidence="1 2">Pan189</strain>
    </source>
</reference>
<evidence type="ECO:0000313" key="2">
    <source>
        <dbReference type="Proteomes" id="UP000317318"/>
    </source>
</evidence>
<dbReference type="RefSeq" id="WP_145365534.1">
    <property type="nucleotide sequence ID" value="NZ_CP036268.1"/>
</dbReference>
<dbReference type="EMBL" id="CP036268">
    <property type="protein sequence ID" value="QDT39397.1"/>
    <property type="molecule type" value="Genomic_DNA"/>
</dbReference>
<dbReference type="Proteomes" id="UP000317318">
    <property type="component" value="Chromosome"/>
</dbReference>
<organism evidence="1 2">
    <name type="scientific">Stratiformator vulcanicus</name>
    <dbReference type="NCBI Taxonomy" id="2527980"/>
    <lineage>
        <taxon>Bacteria</taxon>
        <taxon>Pseudomonadati</taxon>
        <taxon>Planctomycetota</taxon>
        <taxon>Planctomycetia</taxon>
        <taxon>Planctomycetales</taxon>
        <taxon>Planctomycetaceae</taxon>
        <taxon>Stratiformator</taxon>
    </lineage>
</organism>
<name>A0A517R671_9PLAN</name>
<dbReference type="OrthoDB" id="9915133at2"/>
<sequence>MKKDKDEAPRGEVILRGLNPEGGLVVEVRLDVFKYYEELHELLDDGIEYRSSRNITFVTGEIYDYEGKKDQEFTNFYGSDGTFIRNEVKFF</sequence>
<dbReference type="AlphaFoldDB" id="A0A517R671"/>
<accession>A0A517R671</accession>
<keyword evidence="2" id="KW-1185">Reference proteome</keyword>
<evidence type="ECO:0000313" key="1">
    <source>
        <dbReference type="EMBL" id="QDT39397.1"/>
    </source>
</evidence>
<protein>
    <submittedName>
        <fullName evidence="1">Uncharacterized protein</fullName>
    </submittedName>
</protein>
<gene>
    <name evidence="1" type="ORF">Pan189_38040</name>
</gene>
<dbReference type="KEGG" id="svp:Pan189_38040"/>